<feature type="compositionally biased region" description="Basic and acidic residues" evidence="1">
    <location>
        <begin position="67"/>
        <end position="84"/>
    </location>
</feature>
<reference evidence="2" key="1">
    <citation type="submission" date="2020-02" db="EMBL/GenBank/DDBJ databases">
        <authorList>
            <person name="Meier V. D."/>
        </authorList>
    </citation>
    <scope>NUCLEOTIDE SEQUENCE</scope>
    <source>
        <strain evidence="2">AVDCRST_MAG61</strain>
    </source>
</reference>
<dbReference type="AlphaFoldDB" id="A0A6J4L2H5"/>
<dbReference type="EMBL" id="CADCTT010000300">
    <property type="protein sequence ID" value="CAA9321381.1"/>
    <property type="molecule type" value="Genomic_DNA"/>
</dbReference>
<feature type="non-terminal residue" evidence="2">
    <location>
        <position position="190"/>
    </location>
</feature>
<evidence type="ECO:0000313" key="2">
    <source>
        <dbReference type="EMBL" id="CAA9321381.1"/>
    </source>
</evidence>
<organism evidence="2">
    <name type="scientific">uncultured Friedmanniella sp</name>
    <dbReference type="NCBI Taxonomy" id="335381"/>
    <lineage>
        <taxon>Bacteria</taxon>
        <taxon>Bacillati</taxon>
        <taxon>Actinomycetota</taxon>
        <taxon>Actinomycetes</taxon>
        <taxon>Propionibacteriales</taxon>
        <taxon>Nocardioidaceae</taxon>
        <taxon>Friedmanniella</taxon>
        <taxon>environmental samples</taxon>
    </lineage>
</organism>
<feature type="non-terminal residue" evidence="2">
    <location>
        <position position="1"/>
    </location>
</feature>
<gene>
    <name evidence="2" type="ORF">AVDCRST_MAG61-2338</name>
</gene>
<feature type="compositionally biased region" description="Basic residues" evidence="1">
    <location>
        <begin position="49"/>
        <end position="58"/>
    </location>
</feature>
<sequence length="190" mass="21484">EREQFRGQGNVARRRELLRDLPARRRGGSLRPPLQPEDPAGEPAPDRGRRQHHRRPHPRPGAVGPRGRAESRDPVHARPGDHAGLHRGALRGRPGHHARGDGRSRRRRHQDQPAGSGRAGHRPLRHRRRLRYRGRVQPQRRDRVRPQPRALPVPALGPDRVRRLQGGPAGDRHRAPGQHRAPGAGDLHQE</sequence>
<keyword evidence="2" id="KW-0456">Lyase</keyword>
<feature type="compositionally biased region" description="Basic residues" evidence="1">
    <location>
        <begin position="119"/>
        <end position="134"/>
    </location>
</feature>
<name>A0A6J4L2H5_9ACTN</name>
<feature type="compositionally biased region" description="Basic and acidic residues" evidence="1">
    <location>
        <begin position="13"/>
        <end position="23"/>
    </location>
</feature>
<feature type="compositionally biased region" description="Basic residues" evidence="1">
    <location>
        <begin position="88"/>
        <end position="97"/>
    </location>
</feature>
<protein>
    <submittedName>
        <fullName evidence="2">Aconitate hydratase</fullName>
        <ecNumber evidence="2">4.2.1.3</ecNumber>
    </submittedName>
</protein>
<dbReference type="GO" id="GO:0003994">
    <property type="term" value="F:aconitate hydratase activity"/>
    <property type="evidence" value="ECO:0007669"/>
    <property type="project" value="UniProtKB-EC"/>
</dbReference>
<evidence type="ECO:0000256" key="1">
    <source>
        <dbReference type="SAM" id="MobiDB-lite"/>
    </source>
</evidence>
<proteinExistence type="predicted"/>
<feature type="region of interest" description="Disordered" evidence="1">
    <location>
        <begin position="1"/>
        <end position="190"/>
    </location>
</feature>
<dbReference type="EC" id="4.2.1.3" evidence="2"/>
<accession>A0A6J4L2H5</accession>